<feature type="DNA-binding region" description="OmpR/PhoB-type" evidence="2">
    <location>
        <begin position="281"/>
        <end position="376"/>
    </location>
</feature>
<evidence type="ECO:0000313" key="4">
    <source>
        <dbReference type="EMBL" id="AYF98591.1"/>
    </source>
</evidence>
<dbReference type="AlphaFoldDB" id="A0A387B9R4"/>
<dbReference type="Proteomes" id="UP000278886">
    <property type="component" value="Chromosome"/>
</dbReference>
<name>A0A387B9R4_9MICO</name>
<dbReference type="GO" id="GO:0003677">
    <property type="term" value="F:DNA binding"/>
    <property type="evidence" value="ECO:0007669"/>
    <property type="project" value="UniProtKB-UniRule"/>
</dbReference>
<dbReference type="PANTHER" id="PTHR40082:SF1">
    <property type="entry name" value="BLR5956 PROTEIN"/>
    <property type="match status" value="1"/>
</dbReference>
<dbReference type="SMART" id="SM00862">
    <property type="entry name" value="Trans_reg_C"/>
    <property type="match status" value="1"/>
</dbReference>
<dbReference type="CDD" id="cd00383">
    <property type="entry name" value="trans_reg_C"/>
    <property type="match status" value="1"/>
</dbReference>
<dbReference type="InterPro" id="IPR036108">
    <property type="entry name" value="4pyrrol_syn_uPrphyn_synt_sf"/>
</dbReference>
<sequence length="378" mass="40640">MTGGALDDAIPGFRPDQLEGFRIGVTSERRAADLIDALERRGAHVMHAPTLRMEHARDDEQVIADTRDIIGARPDVVLATTAFGIRRWLEVADAAGLGEELLDTMAASRILVRGPKARGSIRAAGLDDAGMSEEETTISLVAKVLAEHPTELTVAVQAHGYLDDRQLDPLRAAGHRVLLVAPYRWKALDDSDERIPRLVEAICQGQLDCVTFTSAPAVDALYAAADGLGAYDALLAAFRRGVVAAAVGPVTAAPLASAGIEPIQPERYRMGALIRLVCERLPELRIARARTAHGDVVMRGSIVELDGRRIPLTPTPLALLRTLLDADGAVVSREQLLRAVGTADEHALEMALSRLRRSLGAPIIRTVVKRGYRLDVAA</sequence>
<keyword evidence="1 2" id="KW-0238">DNA-binding</keyword>
<dbReference type="SUPFAM" id="SSF69618">
    <property type="entry name" value="HemD-like"/>
    <property type="match status" value="1"/>
</dbReference>
<dbReference type="Gene3D" id="1.10.10.10">
    <property type="entry name" value="Winged helix-like DNA-binding domain superfamily/Winged helix DNA-binding domain"/>
    <property type="match status" value="1"/>
</dbReference>
<keyword evidence="5" id="KW-1185">Reference proteome</keyword>
<protein>
    <submittedName>
        <fullName evidence="4">Uroporphyrinogen-III synthase</fullName>
        <ecNumber evidence="4">4.2.1.75</ecNumber>
    </submittedName>
</protein>
<dbReference type="GO" id="GO:0000160">
    <property type="term" value="P:phosphorelay signal transduction system"/>
    <property type="evidence" value="ECO:0007669"/>
    <property type="project" value="InterPro"/>
</dbReference>
<dbReference type="PROSITE" id="PS51755">
    <property type="entry name" value="OMPR_PHOB"/>
    <property type="match status" value="1"/>
</dbReference>
<dbReference type="Pfam" id="PF02602">
    <property type="entry name" value="HEM4"/>
    <property type="match status" value="1"/>
</dbReference>
<dbReference type="GO" id="GO:0006355">
    <property type="term" value="P:regulation of DNA-templated transcription"/>
    <property type="evidence" value="ECO:0007669"/>
    <property type="project" value="InterPro"/>
</dbReference>
<dbReference type="InterPro" id="IPR016032">
    <property type="entry name" value="Sig_transdc_resp-reg_C-effctor"/>
</dbReference>
<dbReference type="NCBIfam" id="NF005568">
    <property type="entry name" value="PRK07239.1"/>
    <property type="match status" value="1"/>
</dbReference>
<evidence type="ECO:0000313" key="5">
    <source>
        <dbReference type="Proteomes" id="UP000278886"/>
    </source>
</evidence>
<dbReference type="InterPro" id="IPR039793">
    <property type="entry name" value="UROS/Hem4"/>
</dbReference>
<reference evidence="5" key="1">
    <citation type="submission" date="2018-09" db="EMBL/GenBank/DDBJ databases">
        <title>Genome sequencing of strain 2DFWR-13.</title>
        <authorList>
            <person name="Heo J."/>
            <person name="Kim S.-J."/>
            <person name="Kwon S.-W."/>
        </authorList>
    </citation>
    <scope>NUCLEOTIDE SEQUENCE [LARGE SCALE GENOMIC DNA]</scope>
    <source>
        <strain evidence="5">2DFWR-13</strain>
    </source>
</reference>
<keyword evidence="4" id="KW-0456">Lyase</keyword>
<dbReference type="GO" id="GO:0006780">
    <property type="term" value="P:uroporphyrinogen III biosynthetic process"/>
    <property type="evidence" value="ECO:0007669"/>
    <property type="project" value="InterPro"/>
</dbReference>
<dbReference type="InterPro" id="IPR003754">
    <property type="entry name" value="4pyrrol_synth_uPrphyn_synth"/>
</dbReference>
<dbReference type="KEGG" id="lyd:D7I47_10170"/>
<evidence type="ECO:0000256" key="1">
    <source>
        <dbReference type="ARBA" id="ARBA00023125"/>
    </source>
</evidence>
<proteinExistence type="predicted"/>
<dbReference type="InterPro" id="IPR036388">
    <property type="entry name" value="WH-like_DNA-bd_sf"/>
</dbReference>
<evidence type="ECO:0000259" key="3">
    <source>
        <dbReference type="PROSITE" id="PS51755"/>
    </source>
</evidence>
<dbReference type="GO" id="GO:0004852">
    <property type="term" value="F:uroporphyrinogen-III synthase activity"/>
    <property type="evidence" value="ECO:0007669"/>
    <property type="project" value="UniProtKB-EC"/>
</dbReference>
<dbReference type="EMBL" id="CP032630">
    <property type="protein sequence ID" value="AYF98591.1"/>
    <property type="molecule type" value="Genomic_DNA"/>
</dbReference>
<feature type="domain" description="OmpR/PhoB-type" evidence="3">
    <location>
        <begin position="281"/>
        <end position="376"/>
    </location>
</feature>
<dbReference type="RefSeq" id="WP_120762938.1">
    <property type="nucleotide sequence ID" value="NZ_CP032630.1"/>
</dbReference>
<dbReference type="OrthoDB" id="213853at2"/>
<dbReference type="Pfam" id="PF00486">
    <property type="entry name" value="Trans_reg_C"/>
    <property type="match status" value="1"/>
</dbReference>
<dbReference type="InterPro" id="IPR001867">
    <property type="entry name" value="OmpR/PhoB-type_DNA-bd"/>
</dbReference>
<evidence type="ECO:0000256" key="2">
    <source>
        <dbReference type="PROSITE-ProRule" id="PRU01091"/>
    </source>
</evidence>
<dbReference type="PANTHER" id="PTHR40082">
    <property type="entry name" value="BLR5956 PROTEIN"/>
    <property type="match status" value="1"/>
</dbReference>
<gene>
    <name evidence="4" type="ORF">D7I47_10170</name>
</gene>
<dbReference type="EC" id="4.2.1.75" evidence="4"/>
<dbReference type="CDD" id="cd06578">
    <property type="entry name" value="HemD"/>
    <property type="match status" value="1"/>
</dbReference>
<organism evidence="4 5">
    <name type="scientific">Protaetiibacter intestinalis</name>
    <dbReference type="NCBI Taxonomy" id="2419774"/>
    <lineage>
        <taxon>Bacteria</taxon>
        <taxon>Bacillati</taxon>
        <taxon>Actinomycetota</taxon>
        <taxon>Actinomycetes</taxon>
        <taxon>Micrococcales</taxon>
        <taxon>Microbacteriaceae</taxon>
        <taxon>Protaetiibacter</taxon>
    </lineage>
</organism>
<dbReference type="SUPFAM" id="SSF46894">
    <property type="entry name" value="C-terminal effector domain of the bipartite response regulators"/>
    <property type="match status" value="1"/>
</dbReference>
<dbReference type="Gene3D" id="3.40.50.10090">
    <property type="match status" value="2"/>
</dbReference>
<accession>A0A387B9R4</accession>